<dbReference type="Proteomes" id="UP000813463">
    <property type="component" value="Chromosome 5"/>
</dbReference>
<organism evidence="6 7">
    <name type="scientific">Spinacia oleracea</name>
    <name type="common">Spinach</name>
    <dbReference type="NCBI Taxonomy" id="3562"/>
    <lineage>
        <taxon>Eukaryota</taxon>
        <taxon>Viridiplantae</taxon>
        <taxon>Streptophyta</taxon>
        <taxon>Embryophyta</taxon>
        <taxon>Tracheophyta</taxon>
        <taxon>Spermatophyta</taxon>
        <taxon>Magnoliopsida</taxon>
        <taxon>eudicotyledons</taxon>
        <taxon>Gunneridae</taxon>
        <taxon>Pentapetalae</taxon>
        <taxon>Caryophyllales</taxon>
        <taxon>Chenopodiaceae</taxon>
        <taxon>Chenopodioideae</taxon>
        <taxon>Anserineae</taxon>
        <taxon>Spinacia</taxon>
    </lineage>
</organism>
<dbReference type="InterPro" id="IPR050295">
    <property type="entry name" value="Plant_2OG-oxidoreductases"/>
</dbReference>
<dbReference type="PANTHER" id="PTHR47991">
    <property type="entry name" value="OXOGLUTARATE/IRON-DEPENDENT DIOXYGENASE"/>
    <property type="match status" value="1"/>
</dbReference>
<dbReference type="InterPro" id="IPR027443">
    <property type="entry name" value="IPNS-like_sf"/>
</dbReference>
<comment type="similarity">
    <text evidence="1 4">Belongs to the iron/ascorbate-dependent oxidoreductase family.</text>
</comment>
<dbReference type="SUPFAM" id="SSF51197">
    <property type="entry name" value="Clavaminate synthase-like"/>
    <property type="match status" value="1"/>
</dbReference>
<dbReference type="InterPro" id="IPR005123">
    <property type="entry name" value="Oxoglu/Fe-dep_dioxygenase_dom"/>
</dbReference>
<evidence type="ECO:0000313" key="7">
    <source>
        <dbReference type="RefSeq" id="XP_056684027.1"/>
    </source>
</evidence>
<proteinExistence type="inferred from homology"/>
<name>A0ABM3QKZ0_SPIOL</name>
<keyword evidence="4" id="KW-0560">Oxidoreductase</keyword>
<dbReference type="PROSITE" id="PS51471">
    <property type="entry name" value="FE2OG_OXY"/>
    <property type="match status" value="1"/>
</dbReference>
<keyword evidence="6" id="KW-1185">Reference proteome</keyword>
<evidence type="ECO:0000256" key="2">
    <source>
        <dbReference type="ARBA" id="ARBA00022723"/>
    </source>
</evidence>
<evidence type="ECO:0000256" key="4">
    <source>
        <dbReference type="RuleBase" id="RU003682"/>
    </source>
</evidence>
<dbReference type="Gene3D" id="2.60.120.330">
    <property type="entry name" value="B-lactam Antibiotic, Isopenicillin N Synthase, Chain"/>
    <property type="match status" value="1"/>
</dbReference>
<protein>
    <submittedName>
        <fullName evidence="7">Protein SRG1-like isoform X1</fullName>
    </submittedName>
</protein>
<dbReference type="GeneID" id="110781088"/>
<evidence type="ECO:0000256" key="1">
    <source>
        <dbReference type="ARBA" id="ARBA00008056"/>
    </source>
</evidence>
<dbReference type="InterPro" id="IPR044861">
    <property type="entry name" value="IPNS-like_FE2OG_OXY"/>
</dbReference>
<dbReference type="Pfam" id="PF03171">
    <property type="entry name" value="2OG-FeII_Oxy"/>
    <property type="match status" value="1"/>
</dbReference>
<feature type="domain" description="Fe2OG dioxygenase" evidence="5">
    <location>
        <begin position="216"/>
        <end position="316"/>
    </location>
</feature>
<evidence type="ECO:0000256" key="3">
    <source>
        <dbReference type="ARBA" id="ARBA00023004"/>
    </source>
</evidence>
<evidence type="ECO:0000259" key="5">
    <source>
        <dbReference type="PROSITE" id="PS51471"/>
    </source>
</evidence>
<keyword evidence="3 4" id="KW-0408">Iron</keyword>
<dbReference type="InterPro" id="IPR026992">
    <property type="entry name" value="DIOX_N"/>
</dbReference>
<reference evidence="6" key="1">
    <citation type="journal article" date="2021" name="Nat. Commun.">
        <title>Genomic analyses provide insights into spinach domestication and the genetic basis of agronomic traits.</title>
        <authorList>
            <person name="Cai X."/>
            <person name="Sun X."/>
            <person name="Xu C."/>
            <person name="Sun H."/>
            <person name="Wang X."/>
            <person name="Ge C."/>
            <person name="Zhang Z."/>
            <person name="Wang Q."/>
            <person name="Fei Z."/>
            <person name="Jiao C."/>
            <person name="Wang Q."/>
        </authorList>
    </citation>
    <scope>NUCLEOTIDE SEQUENCE [LARGE SCALE GENOMIC DNA]</scope>
    <source>
        <strain evidence="6">cv. Varoflay</strain>
    </source>
</reference>
<gene>
    <name evidence="7" type="primary">LOC110781088</name>
</gene>
<reference evidence="7" key="2">
    <citation type="submission" date="2025-08" db="UniProtKB">
        <authorList>
            <consortium name="RefSeq"/>
        </authorList>
    </citation>
    <scope>IDENTIFICATION</scope>
    <source>
        <tissue evidence="7">Leaf</tissue>
    </source>
</reference>
<sequence length="367" mass="41803">MEIEKKTTSLGKSILVPSVQELAKGSLKEIPDRYVQLNQDAPILGANDVEDDELSHLNDYCVPIINMETLISGDGLELEKLHLACQVWGFFQLINHGIDTSLVEKFKCETQEFFNLPIEEKKRYWQTSTEVEGFGQAFVVSVEQKLDWADIFFLTTLPIHLRKPNLFPMLPLPYRDVLENYSIQLQNIAMKLLDYLSKALKIDPKIMREMFGDDHGTQSLRMNYYPPCPEPKKVIGLTPHSDAVALTILLQFNQVEGLQIKKDGKWVSINPLPNSFVVNIGDILEIMSNGIYKSVLHRAVVNATKERISVAAFHNPAFHKEIGPILTDTTPARFRRISVTEYFNGVFTRALDGKSYLDFMRIKQNDS</sequence>
<dbReference type="Pfam" id="PF14226">
    <property type="entry name" value="DIOX_N"/>
    <property type="match status" value="1"/>
</dbReference>
<accession>A0ABM3QKZ0</accession>
<keyword evidence="2 4" id="KW-0479">Metal-binding</keyword>
<dbReference type="RefSeq" id="XP_056684027.1">
    <property type="nucleotide sequence ID" value="XM_056828049.1"/>
</dbReference>
<evidence type="ECO:0000313" key="6">
    <source>
        <dbReference type="Proteomes" id="UP000813463"/>
    </source>
</evidence>